<evidence type="ECO:0000313" key="3">
    <source>
        <dbReference type="Proteomes" id="UP000248405"/>
    </source>
</evidence>
<reference evidence="2" key="1">
    <citation type="submission" date="2016-12" db="EMBL/GenBank/DDBJ databases">
        <title>The genomes of Aspergillus section Nigri reveals drivers in fungal speciation.</title>
        <authorList>
            <consortium name="DOE Joint Genome Institute"/>
            <person name="Vesth T.C."/>
            <person name="Nybo J."/>
            <person name="Theobald S."/>
            <person name="Brandl J."/>
            <person name="Frisvad J.C."/>
            <person name="Nielsen K.F."/>
            <person name="Lyhne E.K."/>
            <person name="Kogle M.E."/>
            <person name="Kuo A."/>
            <person name="Riley R."/>
            <person name="Clum A."/>
            <person name="Nolan M."/>
            <person name="Lipzen A."/>
            <person name="Salamov A."/>
            <person name="Henrissat B."/>
            <person name="Wiebenga A."/>
            <person name="De Vries R.P."/>
            <person name="Grigoriev I.V."/>
            <person name="Mortensen U.H."/>
            <person name="Andersen M.R."/>
            <person name="Baker S.E."/>
        </authorList>
    </citation>
    <scope>NUCLEOTIDE SEQUENCE [LARGE SCALE GENOMIC DNA]</scope>
    <source>
        <strain evidence="2">CBS 113365</strain>
    </source>
</reference>
<dbReference type="Proteomes" id="UP000248405">
    <property type="component" value="Unassembled WGS sequence"/>
</dbReference>
<feature type="compositionally biased region" description="Polar residues" evidence="1">
    <location>
        <begin position="134"/>
        <end position="143"/>
    </location>
</feature>
<dbReference type="EMBL" id="KZ821623">
    <property type="protein sequence ID" value="PYH69698.1"/>
    <property type="molecule type" value="Genomic_DNA"/>
</dbReference>
<accession>A0A319C2Q8</accession>
<organism evidence="2 3">
    <name type="scientific">Aspergillus vadensis (strain CBS 113365 / IMI 142717 / IBT 24658)</name>
    <dbReference type="NCBI Taxonomy" id="1448311"/>
    <lineage>
        <taxon>Eukaryota</taxon>
        <taxon>Fungi</taxon>
        <taxon>Dikarya</taxon>
        <taxon>Ascomycota</taxon>
        <taxon>Pezizomycotina</taxon>
        <taxon>Eurotiomycetes</taxon>
        <taxon>Eurotiomycetidae</taxon>
        <taxon>Eurotiales</taxon>
        <taxon>Aspergillaceae</taxon>
        <taxon>Aspergillus</taxon>
        <taxon>Aspergillus subgen. Circumdati</taxon>
    </lineage>
</organism>
<evidence type="ECO:0000256" key="1">
    <source>
        <dbReference type="SAM" id="MobiDB-lite"/>
    </source>
</evidence>
<feature type="region of interest" description="Disordered" evidence="1">
    <location>
        <begin position="134"/>
        <end position="170"/>
    </location>
</feature>
<sequence length="170" mass="17991">MDLGLEVRREWIFGNSLTSLSAADLVSDASAGGPSLGAVDDITLSDGAAAVVLEEKGLETGGFEGFRRVEHLESAGVEVDRKMQSPGLLTGSGGGNKRCGGKFRGVVVITSQQKDPPSTRTNRAVEPENQLVIRSTSHSNHPSNGLAAMRIRKPEITPIRDQPGKASFPR</sequence>
<gene>
    <name evidence="2" type="ORF">BO88DRAFT_425366</name>
</gene>
<protein>
    <submittedName>
        <fullName evidence="2">Uncharacterized protein</fullName>
    </submittedName>
</protein>
<proteinExistence type="predicted"/>
<dbReference type="GeneID" id="37213416"/>
<dbReference type="AlphaFoldDB" id="A0A319C2Q8"/>
<keyword evidence="3" id="KW-1185">Reference proteome</keyword>
<dbReference type="RefSeq" id="XP_025563492.1">
    <property type="nucleotide sequence ID" value="XM_025708824.1"/>
</dbReference>
<evidence type="ECO:0000313" key="2">
    <source>
        <dbReference type="EMBL" id="PYH69698.1"/>
    </source>
</evidence>
<name>A0A319C2Q8_ASPVC</name>